<keyword evidence="4" id="KW-0812">Transmembrane</keyword>
<protein>
    <recommendedName>
        <fullName evidence="5">DYW domain-containing protein</fullName>
    </recommendedName>
</protein>
<feature type="repeat" description="PPR" evidence="3">
    <location>
        <begin position="451"/>
        <end position="485"/>
    </location>
</feature>
<feature type="repeat" description="PPR" evidence="3">
    <location>
        <begin position="350"/>
        <end position="384"/>
    </location>
</feature>
<feature type="transmembrane region" description="Helical" evidence="4">
    <location>
        <begin position="453"/>
        <end position="475"/>
    </location>
</feature>
<dbReference type="PROSITE" id="PS51375">
    <property type="entry name" value="PPR"/>
    <property type="match status" value="4"/>
</dbReference>
<dbReference type="AlphaFoldDB" id="A0AA86VWY5"/>
<dbReference type="InterPro" id="IPR002885">
    <property type="entry name" value="PPR_rpt"/>
</dbReference>
<organism evidence="6 7">
    <name type="scientific">Sphenostylis stenocarpa</name>
    <dbReference type="NCBI Taxonomy" id="92480"/>
    <lineage>
        <taxon>Eukaryota</taxon>
        <taxon>Viridiplantae</taxon>
        <taxon>Streptophyta</taxon>
        <taxon>Embryophyta</taxon>
        <taxon>Tracheophyta</taxon>
        <taxon>Spermatophyta</taxon>
        <taxon>Magnoliopsida</taxon>
        <taxon>eudicotyledons</taxon>
        <taxon>Gunneridae</taxon>
        <taxon>Pentapetalae</taxon>
        <taxon>rosids</taxon>
        <taxon>fabids</taxon>
        <taxon>Fabales</taxon>
        <taxon>Fabaceae</taxon>
        <taxon>Papilionoideae</taxon>
        <taxon>50 kb inversion clade</taxon>
        <taxon>NPAAA clade</taxon>
        <taxon>indigoferoid/millettioid clade</taxon>
        <taxon>Phaseoleae</taxon>
        <taxon>Sphenostylis</taxon>
    </lineage>
</organism>
<evidence type="ECO:0000256" key="4">
    <source>
        <dbReference type="SAM" id="Phobius"/>
    </source>
</evidence>
<dbReference type="InterPro" id="IPR032867">
    <property type="entry name" value="DYW_dom"/>
</dbReference>
<evidence type="ECO:0000259" key="5">
    <source>
        <dbReference type="Pfam" id="PF14432"/>
    </source>
</evidence>
<dbReference type="InterPro" id="IPR046849">
    <property type="entry name" value="E2_motif"/>
</dbReference>
<gene>
    <name evidence="6" type="ORF">AYBTSS11_LOCUS6655</name>
</gene>
<evidence type="ECO:0000256" key="1">
    <source>
        <dbReference type="ARBA" id="ARBA00006643"/>
    </source>
</evidence>
<evidence type="ECO:0000256" key="3">
    <source>
        <dbReference type="PROSITE-ProRule" id="PRU00708"/>
    </source>
</evidence>
<evidence type="ECO:0000313" key="6">
    <source>
        <dbReference type="EMBL" id="CAJ1933971.1"/>
    </source>
</evidence>
<dbReference type="Pfam" id="PF20431">
    <property type="entry name" value="E_motif"/>
    <property type="match status" value="1"/>
</dbReference>
<sequence>MSSYSDWKTEWLTGGDCIAGMHEVVATKRTIDAINLAQEQNRSLWRVSSTLFAHTSSDAVLKPLGRFAELPLAGKYPPMCAGDELSWKKRTSEEQHAHVKEEQGCETFEDYRLETKLRVYKVVKQCHCRLLRHGLHHDTFLVNTLLRSSFNLRATQYATVVFAQTPHPNIFLYNTLIRGLASNEAFHDAVSLYASMRQRITFAPDNFTFPFVLKVCARLKNTHLGLTLHSLVTKIGFESDVFVNTSLVCFYSKNGFLSHARQFGYCEEAAGLFRGLLEMGLRPDNFTFVRVLYACSKVGDLPSGRWIDGYMRESGLCGNLFVATSLVDMYTKCGSMEEARRVFDGMVERDVVCWSALIQGYAANRMPKEALEVFFEMQRENVKPDCYAMVGFLSACARLGALELGNCARDLVDGDEFLCNPVLGTALIDFYAKCGSVGQAVEVFKWMRRKDCVVFNAVISGLAMYGHVGAAFGVFSQMGKVGMQPDGNTFVGLLCGCNHAGLVDDDRRYFSRMSCVFVVTPTIEHYGCMVDLLARAGLLVEARDLVKSMPMKANAIVWGALLGGCRLHKDTQLAEHVLKQLIELEPWNSGHYVLLSNIYLASRRWDEAEKIRSSFSQKGMQKLPGCSWVEVDGVVHEFRVGDTSHPLTLQIYKKLESLFKDLREAGYNPTTEFVLFDVEEEEKEYFLGCHSEKLAVAFALISTSAKDVIRVVKNLLVCGDCHEAMKLAFRELCKIASEHLNYGGADFYFFEVLEKLCMTGTNWLGLTHE</sequence>
<dbReference type="FunFam" id="1.25.40.10:FF:000184">
    <property type="entry name" value="Pentatricopeptide repeat-containing protein, chloroplastic"/>
    <property type="match status" value="1"/>
</dbReference>
<feature type="domain" description="DYW" evidence="5">
    <location>
        <begin position="666"/>
        <end position="729"/>
    </location>
</feature>
<evidence type="ECO:0000256" key="2">
    <source>
        <dbReference type="ARBA" id="ARBA00022737"/>
    </source>
</evidence>
<dbReference type="GO" id="GO:0003723">
    <property type="term" value="F:RNA binding"/>
    <property type="evidence" value="ECO:0007669"/>
    <property type="project" value="InterPro"/>
</dbReference>
<dbReference type="EMBL" id="OY731399">
    <property type="protein sequence ID" value="CAJ1933971.1"/>
    <property type="molecule type" value="Genomic_DNA"/>
</dbReference>
<comment type="similarity">
    <text evidence="1">Belongs to the PPR family. PCMP-H subfamily.</text>
</comment>
<dbReference type="InterPro" id="IPR046960">
    <property type="entry name" value="PPR_At4g14850-like_plant"/>
</dbReference>
<dbReference type="GO" id="GO:0009451">
    <property type="term" value="P:RNA modification"/>
    <property type="evidence" value="ECO:0007669"/>
    <property type="project" value="InterPro"/>
</dbReference>
<feature type="repeat" description="PPR" evidence="3">
    <location>
        <begin position="169"/>
        <end position="199"/>
    </location>
</feature>
<dbReference type="Pfam" id="PF01535">
    <property type="entry name" value="PPR"/>
    <property type="match status" value="1"/>
</dbReference>
<dbReference type="InterPro" id="IPR046848">
    <property type="entry name" value="E_motif"/>
</dbReference>
<feature type="repeat" description="PPR" evidence="3">
    <location>
        <begin position="319"/>
        <end position="349"/>
    </location>
</feature>
<dbReference type="Pfam" id="PF20430">
    <property type="entry name" value="Eplus_motif"/>
    <property type="match status" value="1"/>
</dbReference>
<keyword evidence="7" id="KW-1185">Reference proteome</keyword>
<dbReference type="PANTHER" id="PTHR47926">
    <property type="entry name" value="PENTATRICOPEPTIDE REPEAT-CONTAINING PROTEIN"/>
    <property type="match status" value="1"/>
</dbReference>
<dbReference type="Pfam" id="PF14432">
    <property type="entry name" value="DYW_deaminase"/>
    <property type="match status" value="1"/>
</dbReference>
<dbReference type="Gramene" id="rna-AYBTSS11_LOCUS6655">
    <property type="protein sequence ID" value="CAJ1933971.1"/>
    <property type="gene ID" value="gene-AYBTSS11_LOCUS6655"/>
</dbReference>
<dbReference type="Proteomes" id="UP001189624">
    <property type="component" value="Chromosome 2"/>
</dbReference>
<dbReference type="Gene3D" id="2.60.120.330">
    <property type="entry name" value="B-lactam Antibiotic, Isopenicillin N Synthase, Chain"/>
    <property type="match status" value="1"/>
</dbReference>
<evidence type="ECO:0000313" key="7">
    <source>
        <dbReference type="Proteomes" id="UP001189624"/>
    </source>
</evidence>
<dbReference type="SUPFAM" id="SSF48452">
    <property type="entry name" value="TPR-like"/>
    <property type="match status" value="1"/>
</dbReference>
<accession>A0AA86VWY5</accession>
<dbReference type="Gene3D" id="1.25.40.10">
    <property type="entry name" value="Tetratricopeptide repeat domain"/>
    <property type="match status" value="3"/>
</dbReference>
<proteinExistence type="inferred from homology"/>
<dbReference type="GO" id="GO:0008270">
    <property type="term" value="F:zinc ion binding"/>
    <property type="evidence" value="ECO:0007669"/>
    <property type="project" value="InterPro"/>
</dbReference>
<dbReference type="InterPro" id="IPR011990">
    <property type="entry name" value="TPR-like_helical_dom_sf"/>
</dbReference>
<dbReference type="FunFam" id="1.25.40.10:FF:000427">
    <property type="entry name" value="Pentatricopeptide repeat-containing protein chloroplastic"/>
    <property type="match status" value="1"/>
</dbReference>
<dbReference type="PANTHER" id="PTHR47926:SF446">
    <property type="entry name" value="PENTACOTRIPEPTIDE-REPEAT REGION OF PRORP DOMAIN-CONTAINING PROTEIN"/>
    <property type="match status" value="1"/>
</dbReference>
<dbReference type="NCBIfam" id="TIGR00756">
    <property type="entry name" value="PPR"/>
    <property type="match status" value="4"/>
</dbReference>
<reference evidence="6" key="1">
    <citation type="submission" date="2023-10" db="EMBL/GenBank/DDBJ databases">
        <authorList>
            <person name="Domelevo Entfellner J.-B."/>
        </authorList>
    </citation>
    <scope>NUCLEOTIDE SEQUENCE</scope>
</reference>
<name>A0AA86VWY5_9FABA</name>
<keyword evidence="2" id="KW-0677">Repeat</keyword>
<dbReference type="Pfam" id="PF13041">
    <property type="entry name" value="PPR_2"/>
    <property type="match status" value="3"/>
</dbReference>
<keyword evidence="4" id="KW-1133">Transmembrane helix</keyword>
<dbReference type="InterPro" id="IPR027443">
    <property type="entry name" value="IPNS-like_sf"/>
</dbReference>
<keyword evidence="4" id="KW-0472">Membrane</keyword>